<dbReference type="EC" id="2.4.2.-" evidence="12"/>
<feature type="domain" description="PARP catalytic" evidence="14">
    <location>
        <begin position="369"/>
        <end position="545"/>
    </location>
</feature>
<dbReference type="SUPFAM" id="SSF56399">
    <property type="entry name" value="ADP-ribosylation"/>
    <property type="match status" value="1"/>
</dbReference>
<keyword evidence="2 12" id="KW-0328">Glycosyltransferase</keyword>
<dbReference type="GO" id="GO:0003677">
    <property type="term" value="F:DNA binding"/>
    <property type="evidence" value="ECO:0007669"/>
    <property type="project" value="InterPro"/>
</dbReference>
<dbReference type="InterPro" id="IPR036930">
    <property type="entry name" value="WGR_dom_sf"/>
</dbReference>
<dbReference type="SUPFAM" id="SSF57716">
    <property type="entry name" value="Glucocorticoid receptor-like (DNA-binding domain)"/>
    <property type="match status" value="1"/>
</dbReference>
<proteinExistence type="predicted"/>
<dbReference type="EMBL" id="UXUI01007462">
    <property type="protein sequence ID" value="VDD87718.1"/>
    <property type="molecule type" value="Genomic_DNA"/>
</dbReference>
<evidence type="ECO:0000259" key="14">
    <source>
        <dbReference type="PROSITE" id="PS51059"/>
    </source>
</evidence>
<dbReference type="SUPFAM" id="SSF142921">
    <property type="entry name" value="WGR domain-like"/>
    <property type="match status" value="1"/>
</dbReference>
<feature type="domain" description="WGR" evidence="15">
    <location>
        <begin position="235"/>
        <end position="334"/>
    </location>
</feature>
<dbReference type="InterPro" id="IPR012982">
    <property type="entry name" value="PARP1-like_PADR1_Zn_ribbon"/>
</dbReference>
<keyword evidence="8 12" id="KW-0520">NAD</keyword>
<dbReference type="PANTHER" id="PTHR10459">
    <property type="entry name" value="DNA LIGASE"/>
    <property type="match status" value="1"/>
</dbReference>
<reference evidence="16 17" key="2">
    <citation type="submission" date="2018-10" db="EMBL/GenBank/DDBJ databases">
        <authorList>
            <consortium name="Pathogen Informatics"/>
        </authorList>
    </citation>
    <scope>NUCLEOTIDE SEQUENCE [LARGE SCALE GENOMIC DNA]</scope>
</reference>
<evidence type="ECO:0000256" key="4">
    <source>
        <dbReference type="ARBA" id="ARBA00022723"/>
    </source>
</evidence>
<keyword evidence="10" id="KW-0539">Nucleus</keyword>
<comment type="catalytic activity">
    <reaction evidence="11">
        <text>NAD(+) + (ADP-D-ribosyl)n-acceptor = nicotinamide + (ADP-D-ribosyl)n+1-acceptor + H(+).</text>
        <dbReference type="EC" id="2.4.2.30"/>
    </reaction>
</comment>
<dbReference type="WBParaSite" id="EVEC_0000315301-mRNA-1">
    <property type="protein sequence ID" value="EVEC_0000315301-mRNA-1"/>
    <property type="gene ID" value="EVEC_0000315301"/>
</dbReference>
<evidence type="ECO:0000256" key="7">
    <source>
        <dbReference type="ARBA" id="ARBA00022833"/>
    </source>
</evidence>
<dbReference type="Gene3D" id="3.30.1740.10">
    <property type="entry name" value="Zinc finger, PARP-type"/>
    <property type="match status" value="1"/>
</dbReference>
<protein>
    <recommendedName>
        <fullName evidence="12">Poly [ADP-ribose] polymerase</fullName>
        <shortName evidence="12">PARP</shortName>
        <ecNumber evidence="12">2.4.2.-</ecNumber>
    </recommendedName>
</protein>
<dbReference type="PANTHER" id="PTHR10459:SF112">
    <property type="entry name" value="POLY [ADP-RIBOSE] POLYMERASE 1"/>
    <property type="match status" value="1"/>
</dbReference>
<organism evidence="18">
    <name type="scientific">Enterobius vermicularis</name>
    <name type="common">Human pinworm</name>
    <dbReference type="NCBI Taxonomy" id="51028"/>
    <lineage>
        <taxon>Eukaryota</taxon>
        <taxon>Metazoa</taxon>
        <taxon>Ecdysozoa</taxon>
        <taxon>Nematoda</taxon>
        <taxon>Chromadorea</taxon>
        <taxon>Rhabditida</taxon>
        <taxon>Spirurina</taxon>
        <taxon>Oxyuridomorpha</taxon>
        <taxon>Oxyuroidea</taxon>
        <taxon>Oxyuridae</taxon>
        <taxon>Enterobius</taxon>
    </lineage>
</organism>
<name>A0A0N4UZT7_ENTVE</name>
<evidence type="ECO:0000256" key="10">
    <source>
        <dbReference type="ARBA" id="ARBA00023242"/>
    </source>
</evidence>
<evidence type="ECO:0000256" key="6">
    <source>
        <dbReference type="ARBA" id="ARBA00022771"/>
    </source>
</evidence>
<dbReference type="Gene3D" id="3.90.228.10">
    <property type="match status" value="1"/>
</dbReference>
<dbReference type="InterPro" id="IPR008893">
    <property type="entry name" value="WGR_domain"/>
</dbReference>
<dbReference type="AlphaFoldDB" id="A0A0N4UZT7"/>
<keyword evidence="6" id="KW-0863">Zinc-finger</keyword>
<keyword evidence="17" id="KW-1185">Reference proteome</keyword>
<dbReference type="Pfam" id="PF05406">
    <property type="entry name" value="WGR"/>
    <property type="match status" value="1"/>
</dbReference>
<sequence>MAEKSEARKERNELPYAAEYAKSGRAVCKACQTSITQVILRLYLVPPSVLYHFHCFWPRIKRNEINEASIRGMDFLKWEDQEKVREKIIDNKGDEMPTFLFIQYPKVEYAKSARGKCAGCKNPIEKLLEQLVDCIVFGCPGKCERCGILFYSMTQQTYKCTGYATAYTSCSYTNKNPHREKFVFPKDTLKEFKELSAIKATVGFFHKRLFTGSSKQVQIMKDGAVVDSNCECAEVVHVWKDEEGDFWQATLGSTDVTSNKNSFYKLQLLKHDEKNKYYLFRSWGRIGTTIGGSKTEDFGHDLSEAKEEFERLFLEKSGNKWENRSNFQKVPGKLSILETEVADEPGSLTKLHKSIQDVMNMIFDIESMNHTLNEFEVLIFLGFSRTVLDKDSDEFQRIKKYVKNTHASTHNYYTLKVLDASFLLLRREGEAERFRKDLPNRQLLWHGSRTTNYAGILSQGLKIAPKEAPVTGYMFGKGIYFADMVSKSANYCCVNKGQGLLLLCEVALGEMQEEKQANYIKKYIVYDVAQVQLKYLLRIQFTPVV</sequence>
<dbReference type="SMART" id="SM00773">
    <property type="entry name" value="WGR"/>
    <property type="match status" value="1"/>
</dbReference>
<accession>A0A0N4UZT7</accession>
<dbReference type="PROSITE" id="PS52007">
    <property type="entry name" value="PADR1"/>
    <property type="match status" value="1"/>
</dbReference>
<evidence type="ECO:0000256" key="2">
    <source>
        <dbReference type="ARBA" id="ARBA00022676"/>
    </source>
</evidence>
<keyword evidence="9" id="KW-0238">DNA-binding</keyword>
<feature type="domain" description="PARP-type" evidence="13">
    <location>
        <begin position="16"/>
        <end position="92"/>
    </location>
</feature>
<evidence type="ECO:0000259" key="13">
    <source>
        <dbReference type="PROSITE" id="PS50064"/>
    </source>
</evidence>
<evidence type="ECO:0000256" key="8">
    <source>
        <dbReference type="ARBA" id="ARBA00023027"/>
    </source>
</evidence>
<evidence type="ECO:0000313" key="16">
    <source>
        <dbReference type="EMBL" id="VDD87718.1"/>
    </source>
</evidence>
<evidence type="ECO:0000256" key="3">
    <source>
        <dbReference type="ARBA" id="ARBA00022679"/>
    </source>
</evidence>
<dbReference type="GO" id="GO:0003950">
    <property type="term" value="F:NAD+ poly-ADP-ribosyltransferase activity"/>
    <property type="evidence" value="ECO:0007669"/>
    <property type="project" value="UniProtKB-UniRule"/>
</dbReference>
<dbReference type="InterPro" id="IPR050800">
    <property type="entry name" value="ARTD/PARP"/>
</dbReference>
<evidence type="ECO:0000256" key="9">
    <source>
        <dbReference type="ARBA" id="ARBA00023125"/>
    </source>
</evidence>
<dbReference type="CDD" id="cd08001">
    <property type="entry name" value="WGR_PARP1_like"/>
    <property type="match status" value="1"/>
</dbReference>
<keyword evidence="3 12" id="KW-0808">Transferase</keyword>
<dbReference type="Gene3D" id="3.90.640.80">
    <property type="match status" value="1"/>
</dbReference>
<dbReference type="GO" id="GO:0005730">
    <property type="term" value="C:nucleolus"/>
    <property type="evidence" value="ECO:0007669"/>
    <property type="project" value="TreeGrafter"/>
</dbReference>
<evidence type="ECO:0000313" key="18">
    <source>
        <dbReference type="WBParaSite" id="EVEC_0000315301-mRNA-1"/>
    </source>
</evidence>
<dbReference type="PROSITE" id="PS51059">
    <property type="entry name" value="PARP_CATALYTIC"/>
    <property type="match status" value="1"/>
</dbReference>
<evidence type="ECO:0000256" key="11">
    <source>
        <dbReference type="ARBA" id="ARBA00033987"/>
    </source>
</evidence>
<gene>
    <name evidence="16" type="ORF">EVEC_LOCUS2861</name>
</gene>
<dbReference type="InterPro" id="IPR012317">
    <property type="entry name" value="Poly(ADP-ribose)pol_cat_dom"/>
</dbReference>
<dbReference type="GO" id="GO:0070212">
    <property type="term" value="P:protein poly-ADP-ribosylation"/>
    <property type="evidence" value="ECO:0007669"/>
    <property type="project" value="TreeGrafter"/>
</dbReference>
<evidence type="ECO:0000256" key="12">
    <source>
        <dbReference type="RuleBase" id="RU362114"/>
    </source>
</evidence>
<dbReference type="GO" id="GO:0008270">
    <property type="term" value="F:zinc ion binding"/>
    <property type="evidence" value="ECO:0007669"/>
    <property type="project" value="UniProtKB-KW"/>
</dbReference>
<evidence type="ECO:0000259" key="15">
    <source>
        <dbReference type="PROSITE" id="PS51977"/>
    </source>
</evidence>
<reference evidence="18" key="1">
    <citation type="submission" date="2017-02" db="UniProtKB">
        <authorList>
            <consortium name="WormBaseParasite"/>
        </authorList>
    </citation>
    <scope>IDENTIFICATION</scope>
</reference>
<dbReference type="Pfam" id="PF00644">
    <property type="entry name" value="PARP"/>
    <property type="match status" value="1"/>
</dbReference>
<dbReference type="SMART" id="SM01335">
    <property type="entry name" value="PADR1"/>
    <property type="match status" value="1"/>
</dbReference>
<dbReference type="STRING" id="51028.A0A0N4UZT7"/>
<dbReference type="SMART" id="SM01336">
    <property type="entry name" value="zf-PARP"/>
    <property type="match status" value="2"/>
</dbReference>
<keyword evidence="5" id="KW-0013">ADP-ribosylation</keyword>
<keyword evidence="7" id="KW-0862">Zinc</keyword>
<dbReference type="Proteomes" id="UP000274131">
    <property type="component" value="Unassembled WGS sequence"/>
</dbReference>
<keyword evidence="4" id="KW-0479">Metal-binding</keyword>
<dbReference type="PROSITE" id="PS51977">
    <property type="entry name" value="WGR"/>
    <property type="match status" value="1"/>
</dbReference>
<dbReference type="OrthoDB" id="429950at2759"/>
<dbReference type="Pfam" id="PF08063">
    <property type="entry name" value="Zn_ribbon_PADR1"/>
    <property type="match status" value="1"/>
</dbReference>
<evidence type="ECO:0000313" key="17">
    <source>
        <dbReference type="Proteomes" id="UP000274131"/>
    </source>
</evidence>
<dbReference type="Pfam" id="PF00645">
    <property type="entry name" value="zf-PARP"/>
    <property type="match status" value="1"/>
</dbReference>
<dbReference type="GO" id="GO:0006302">
    <property type="term" value="P:double-strand break repair"/>
    <property type="evidence" value="ECO:0007669"/>
    <property type="project" value="TreeGrafter"/>
</dbReference>
<dbReference type="GO" id="GO:1990404">
    <property type="term" value="F:NAD+-protein mono-ADP-ribosyltransferase activity"/>
    <property type="evidence" value="ECO:0007669"/>
    <property type="project" value="TreeGrafter"/>
</dbReference>
<feature type="domain" description="PARP-type" evidence="13">
    <location>
        <begin position="105"/>
        <end position="126"/>
    </location>
</feature>
<evidence type="ECO:0000256" key="1">
    <source>
        <dbReference type="ARBA" id="ARBA00004123"/>
    </source>
</evidence>
<dbReference type="InterPro" id="IPR036957">
    <property type="entry name" value="Znf_PARP_sf"/>
</dbReference>
<dbReference type="InterPro" id="IPR001510">
    <property type="entry name" value="Znf_PARP"/>
</dbReference>
<dbReference type="PROSITE" id="PS50064">
    <property type="entry name" value="ZF_PARP_2"/>
    <property type="match status" value="2"/>
</dbReference>
<comment type="subcellular location">
    <subcellularLocation>
        <location evidence="1">Nucleus</location>
    </subcellularLocation>
</comment>
<evidence type="ECO:0000256" key="5">
    <source>
        <dbReference type="ARBA" id="ARBA00022765"/>
    </source>
</evidence>